<evidence type="ECO:0000256" key="1">
    <source>
        <dbReference type="SAM" id="Coils"/>
    </source>
</evidence>
<name>A0A7S0FYJ3_9DINO</name>
<feature type="compositionally biased region" description="Basic and acidic residues" evidence="2">
    <location>
        <begin position="251"/>
        <end position="282"/>
    </location>
</feature>
<dbReference type="EMBL" id="HBEG01048621">
    <property type="protein sequence ID" value="CAD8385972.1"/>
    <property type="molecule type" value="Transcribed_RNA"/>
</dbReference>
<feature type="compositionally biased region" description="Low complexity" evidence="2">
    <location>
        <begin position="473"/>
        <end position="485"/>
    </location>
</feature>
<protein>
    <submittedName>
        <fullName evidence="3">Uncharacterized protein</fullName>
    </submittedName>
</protein>
<gene>
    <name evidence="3" type="ORF">PBAH0796_LOCUS29660</name>
</gene>
<proteinExistence type="predicted"/>
<reference evidence="3" key="1">
    <citation type="submission" date="2021-01" db="EMBL/GenBank/DDBJ databases">
        <authorList>
            <person name="Corre E."/>
            <person name="Pelletier E."/>
            <person name="Niang G."/>
            <person name="Scheremetjew M."/>
            <person name="Finn R."/>
            <person name="Kale V."/>
            <person name="Holt S."/>
            <person name="Cochrane G."/>
            <person name="Meng A."/>
            <person name="Brown T."/>
            <person name="Cohen L."/>
        </authorList>
    </citation>
    <scope>NUCLEOTIDE SEQUENCE</scope>
    <source>
        <strain evidence="3">Pbaha01</strain>
    </source>
</reference>
<feature type="compositionally biased region" description="Basic and acidic residues" evidence="2">
    <location>
        <begin position="289"/>
        <end position="334"/>
    </location>
</feature>
<organism evidence="3">
    <name type="scientific">Pyrodinium bahamense</name>
    <dbReference type="NCBI Taxonomy" id="73915"/>
    <lineage>
        <taxon>Eukaryota</taxon>
        <taxon>Sar</taxon>
        <taxon>Alveolata</taxon>
        <taxon>Dinophyceae</taxon>
        <taxon>Gonyaulacales</taxon>
        <taxon>Pyrocystaceae</taxon>
        <taxon>Pyrodinium</taxon>
    </lineage>
</organism>
<feature type="region of interest" description="Disordered" evidence="2">
    <location>
        <begin position="251"/>
        <end position="340"/>
    </location>
</feature>
<sequence>MPPKKGQRGTARKCREKLELYKAFCADVIQRRKDAEAKMEEDFVRLREWRKEAGTEGADMIQEMEALFDKVREQKKMLEVEAQRSSNEREKVRDLIILGEKKQRRHDALAERFIWKVNTSKAETMKRASVCSWLQCSFSNIRFRFKSAQEAQKLKIQYLQKLRKARAQSRLDCIKRTHEMRTLQSCMLAMQEEAVEMRQERHLEEIRRRYSDHVLILEAQIAQALGDEEKAKELINEQVRRLEAAKEKAREAERQMKLAQRDAREARADAERARMERDEARAEQAAAEARADAAEADAEAARGEAADANDRADASDAARIKAEQAQRKAEDEVRKKTKKIGSLQRMLAELGAESDSDAPPDERPPAFFVNEDGSKAPRPRTRKERMGMAYREAESARWELRLGMAAMIDKDIANAKHIDRLRYELDISQREVNEVRRANEMLAAEAEAAAAAANAFTDATTQTSLQPQHEVHAPLPDLPLAPSSAAASQFSPARPVFAPAALLELPSASPRLLLKTASQPILMPPLHSGGDEGPRMPDKLTLAPLRKLKRPPKDWHVGWH</sequence>
<keyword evidence="1" id="KW-0175">Coiled coil</keyword>
<feature type="region of interest" description="Disordered" evidence="2">
    <location>
        <begin position="460"/>
        <end position="485"/>
    </location>
</feature>
<accession>A0A7S0FYJ3</accession>
<dbReference type="AlphaFoldDB" id="A0A7S0FYJ3"/>
<feature type="region of interest" description="Disordered" evidence="2">
    <location>
        <begin position="352"/>
        <end position="388"/>
    </location>
</feature>
<feature type="coiled-coil region" evidence="1">
    <location>
        <begin position="418"/>
        <end position="445"/>
    </location>
</feature>
<evidence type="ECO:0000256" key="2">
    <source>
        <dbReference type="SAM" id="MobiDB-lite"/>
    </source>
</evidence>
<evidence type="ECO:0000313" key="3">
    <source>
        <dbReference type="EMBL" id="CAD8385972.1"/>
    </source>
</evidence>
<feature type="coiled-coil region" evidence="1">
    <location>
        <begin position="32"/>
        <end position="95"/>
    </location>
</feature>